<dbReference type="InterPro" id="IPR027417">
    <property type="entry name" value="P-loop_NTPase"/>
</dbReference>
<dbReference type="GO" id="GO:0016887">
    <property type="term" value="F:ATP hydrolysis activity"/>
    <property type="evidence" value="ECO:0007669"/>
    <property type="project" value="InterPro"/>
</dbReference>
<dbReference type="PANTHER" id="PTHR42759">
    <property type="entry name" value="MOXR FAMILY PROTEIN"/>
    <property type="match status" value="1"/>
</dbReference>
<dbReference type="Pfam" id="PF07728">
    <property type="entry name" value="AAA_5"/>
    <property type="match status" value="1"/>
</dbReference>
<organism evidence="3">
    <name type="scientific">uncultured Caudovirales phage</name>
    <dbReference type="NCBI Taxonomy" id="2100421"/>
    <lineage>
        <taxon>Viruses</taxon>
        <taxon>Duplodnaviria</taxon>
        <taxon>Heunggongvirae</taxon>
        <taxon>Uroviricota</taxon>
        <taxon>Caudoviricetes</taxon>
        <taxon>Peduoviridae</taxon>
        <taxon>Maltschvirus</taxon>
        <taxon>Maltschvirus maltsch</taxon>
    </lineage>
</organism>
<dbReference type="CDD" id="cd00009">
    <property type="entry name" value="AAA"/>
    <property type="match status" value="1"/>
</dbReference>
<sequence>MTLQPTNQESQCWKDLDIALQSGIDRVLLYGQPGTGKTYYALTEHLRMKDHLTEDGYRDRKAYRVLCSPDMTTADVDGLWKPSKEDWKFVTGSALKAWQGGDRLILDELDQASGDVLTALLLICDSSGSAVREHPETGETIRPQRGFEIIATTNAERLSDLPSNLIDRFPVRINISEVNPVALAVLPEYLQPIARTYANRTKNRYSLRSFFAYDHLSKSVELETAVRLVFGDESPAIVEAMKIAKAVGNEKHADENNFIPTIAVTESAGVL</sequence>
<dbReference type="InterPro" id="IPR011704">
    <property type="entry name" value="ATPase_dyneun-rel_AAA"/>
</dbReference>
<dbReference type="PANTHER" id="PTHR42759:SF1">
    <property type="entry name" value="MAGNESIUM-CHELATASE SUBUNIT CHLD"/>
    <property type="match status" value="1"/>
</dbReference>
<accession>A0A6J5RYG8</accession>
<dbReference type="Gene3D" id="3.40.50.300">
    <property type="entry name" value="P-loop containing nucleotide triphosphate hydrolases"/>
    <property type="match status" value="1"/>
</dbReference>
<dbReference type="EMBL" id="LR797036">
    <property type="protein sequence ID" value="CAB4182568.1"/>
    <property type="molecule type" value="Genomic_DNA"/>
</dbReference>
<gene>
    <name evidence="2" type="ORF">UFOVP1083_7</name>
    <name evidence="3" type="ORF">UFOVP1327_46</name>
</gene>
<dbReference type="EMBL" id="LR797277">
    <property type="protein sequence ID" value="CAB4199487.1"/>
    <property type="molecule type" value="Genomic_DNA"/>
</dbReference>
<protein>
    <submittedName>
        <fullName evidence="3">AAA domain containing protein</fullName>
    </submittedName>
</protein>
<name>A0A6J5RYG8_9CAUD</name>
<dbReference type="GO" id="GO:0005524">
    <property type="term" value="F:ATP binding"/>
    <property type="evidence" value="ECO:0007669"/>
    <property type="project" value="InterPro"/>
</dbReference>
<evidence type="ECO:0000313" key="2">
    <source>
        <dbReference type="EMBL" id="CAB4182568.1"/>
    </source>
</evidence>
<feature type="domain" description="ATPase dynein-related AAA" evidence="1">
    <location>
        <begin position="27"/>
        <end position="169"/>
    </location>
</feature>
<dbReference type="SUPFAM" id="SSF52540">
    <property type="entry name" value="P-loop containing nucleoside triphosphate hydrolases"/>
    <property type="match status" value="1"/>
</dbReference>
<proteinExistence type="predicted"/>
<dbReference type="InterPro" id="IPR050764">
    <property type="entry name" value="CbbQ/NirQ/NorQ/GpvN"/>
</dbReference>
<evidence type="ECO:0000259" key="1">
    <source>
        <dbReference type="Pfam" id="PF07728"/>
    </source>
</evidence>
<evidence type="ECO:0000313" key="3">
    <source>
        <dbReference type="EMBL" id="CAB4199487.1"/>
    </source>
</evidence>
<reference evidence="3" key="1">
    <citation type="submission" date="2020-05" db="EMBL/GenBank/DDBJ databases">
        <authorList>
            <person name="Chiriac C."/>
            <person name="Salcher M."/>
            <person name="Ghai R."/>
            <person name="Kavagutti S V."/>
        </authorList>
    </citation>
    <scope>NUCLEOTIDE SEQUENCE</scope>
</reference>